<dbReference type="EMBL" id="CP162601">
    <property type="protein sequence ID" value="XDK25836.1"/>
    <property type="molecule type" value="Genomic_DNA"/>
</dbReference>
<keyword evidence="1" id="KW-0677">Repeat</keyword>
<evidence type="ECO:0000259" key="2">
    <source>
        <dbReference type="Pfam" id="PF01965"/>
    </source>
</evidence>
<dbReference type="InterPro" id="IPR002818">
    <property type="entry name" value="DJ-1/PfpI"/>
</dbReference>
<dbReference type="GO" id="GO:0005737">
    <property type="term" value="C:cytoplasm"/>
    <property type="evidence" value="ECO:0007669"/>
    <property type="project" value="TreeGrafter"/>
</dbReference>
<dbReference type="KEGG" id="vih:AB0763_04125"/>
<dbReference type="PANTHER" id="PTHR48094">
    <property type="entry name" value="PROTEIN/NUCLEIC ACID DEGLYCASE DJ-1-RELATED"/>
    <property type="match status" value="1"/>
</dbReference>
<dbReference type="PANTHER" id="PTHR48094:SF12">
    <property type="entry name" value="PARKINSON DISEASE PROTEIN 7 HOMOLOG"/>
    <property type="match status" value="1"/>
</dbReference>
<dbReference type="AlphaFoldDB" id="A0AB39HHS4"/>
<dbReference type="RefSeq" id="WP_306101505.1">
    <property type="nucleotide sequence ID" value="NZ_CP162601.1"/>
</dbReference>
<reference evidence="3" key="1">
    <citation type="submission" date="2024-07" db="EMBL/GenBank/DDBJ databases">
        <title>Genome Analysis of a Potential Novel Vibrio Species Secreting pH- and Thermo-stable Alginate Lyase and its Application in Producing Alginate Oligosaccharides.</title>
        <authorList>
            <person name="Huang H."/>
            <person name="Bao K."/>
        </authorList>
    </citation>
    <scope>NUCLEOTIDE SEQUENCE</scope>
    <source>
        <strain evidence="3">HB236076</strain>
    </source>
</reference>
<name>A0AB39HHS4_9VIBR</name>
<dbReference type="Pfam" id="PF01965">
    <property type="entry name" value="DJ-1_PfpI"/>
    <property type="match status" value="1"/>
</dbReference>
<dbReference type="SUPFAM" id="SSF52317">
    <property type="entry name" value="Class I glutamine amidotransferase-like"/>
    <property type="match status" value="1"/>
</dbReference>
<protein>
    <submittedName>
        <fullName evidence="3">DJ-1 family glyoxalase III</fullName>
    </submittedName>
</protein>
<organism evidence="3">
    <name type="scientific">Vibrio sp. HB236076</name>
    <dbReference type="NCBI Taxonomy" id="3232307"/>
    <lineage>
        <taxon>Bacteria</taxon>
        <taxon>Pseudomonadati</taxon>
        <taxon>Pseudomonadota</taxon>
        <taxon>Gammaproteobacteria</taxon>
        <taxon>Vibrionales</taxon>
        <taxon>Vibrionaceae</taxon>
        <taxon>Vibrio</taxon>
    </lineage>
</organism>
<sequence length="202" mass="21773">MNQTVLVPIANGSEEIEAVTVIDTLIRANYQVVVASANFDSSCQITGSRGIALQADCPLVNVADEEFDAIVLPGGVGGAECFRDSTLLIEMLKQHRYDGKWLAAICAAPAVVLQSHQLYPKAIMTAHPDFEAAIPRSQWRSKRVTVDINHKLITSQGPGSALEFSVEIIAKLSGKAHAKQVVQPMVPLPQLNYDKLGGQPET</sequence>
<dbReference type="CDD" id="cd03135">
    <property type="entry name" value="GATase1_DJ-1"/>
    <property type="match status" value="1"/>
</dbReference>
<evidence type="ECO:0000313" key="3">
    <source>
        <dbReference type="EMBL" id="XDK25836.1"/>
    </source>
</evidence>
<dbReference type="InterPro" id="IPR050325">
    <property type="entry name" value="Prot/Nucl_acid_deglycase"/>
</dbReference>
<gene>
    <name evidence="3" type="ORF">AB0763_04125</name>
</gene>
<dbReference type="InterPro" id="IPR029062">
    <property type="entry name" value="Class_I_gatase-like"/>
</dbReference>
<dbReference type="Gene3D" id="3.40.50.880">
    <property type="match status" value="1"/>
</dbReference>
<feature type="domain" description="DJ-1/PfpI" evidence="2">
    <location>
        <begin position="4"/>
        <end position="170"/>
    </location>
</feature>
<accession>A0AB39HHS4</accession>
<dbReference type="InterPro" id="IPR006287">
    <property type="entry name" value="DJ-1"/>
</dbReference>
<dbReference type="NCBIfam" id="TIGR01383">
    <property type="entry name" value="not_thiJ"/>
    <property type="match status" value="1"/>
</dbReference>
<proteinExistence type="predicted"/>
<evidence type="ECO:0000256" key="1">
    <source>
        <dbReference type="ARBA" id="ARBA00022737"/>
    </source>
</evidence>
<dbReference type="FunFam" id="3.40.50.880:FF:000015">
    <property type="entry name" value="Protein DJ-1 homolog C"/>
    <property type="match status" value="1"/>
</dbReference>